<protein>
    <submittedName>
        <fullName evidence="1">Non-specific lipid-transfer protein-like protein</fullName>
    </submittedName>
</protein>
<comment type="caution">
    <text evidence="1">The sequence shown here is derived from an EMBL/GenBank/DDBJ whole genome shotgun (WGS) entry which is preliminary data.</text>
</comment>
<evidence type="ECO:0000313" key="2">
    <source>
        <dbReference type="Proteomes" id="UP001164539"/>
    </source>
</evidence>
<gene>
    <name evidence="1" type="ORF">OWV82_005985</name>
</gene>
<organism evidence="1 2">
    <name type="scientific">Melia azedarach</name>
    <name type="common">Chinaberry tree</name>
    <dbReference type="NCBI Taxonomy" id="155640"/>
    <lineage>
        <taxon>Eukaryota</taxon>
        <taxon>Viridiplantae</taxon>
        <taxon>Streptophyta</taxon>
        <taxon>Embryophyta</taxon>
        <taxon>Tracheophyta</taxon>
        <taxon>Spermatophyta</taxon>
        <taxon>Magnoliopsida</taxon>
        <taxon>eudicotyledons</taxon>
        <taxon>Gunneridae</taxon>
        <taxon>Pentapetalae</taxon>
        <taxon>rosids</taxon>
        <taxon>malvids</taxon>
        <taxon>Sapindales</taxon>
        <taxon>Meliaceae</taxon>
        <taxon>Melia</taxon>
    </lineage>
</organism>
<proteinExistence type="predicted"/>
<dbReference type="Proteomes" id="UP001164539">
    <property type="component" value="Chromosome 3"/>
</dbReference>
<reference evidence="1 2" key="1">
    <citation type="journal article" date="2023" name="Science">
        <title>Complex scaffold remodeling in plant triterpene biosynthesis.</title>
        <authorList>
            <person name="De La Pena R."/>
            <person name="Hodgson H."/>
            <person name="Liu J.C."/>
            <person name="Stephenson M.J."/>
            <person name="Martin A.C."/>
            <person name="Owen C."/>
            <person name="Harkess A."/>
            <person name="Leebens-Mack J."/>
            <person name="Jimenez L.E."/>
            <person name="Osbourn A."/>
            <person name="Sattely E.S."/>
        </authorList>
    </citation>
    <scope>NUCLEOTIDE SEQUENCE [LARGE SCALE GENOMIC DNA]</scope>
    <source>
        <strain evidence="2">cv. JPN11</strain>
        <tissue evidence="1">Leaf</tissue>
    </source>
</reference>
<name>A0ACC1YH80_MELAZ</name>
<keyword evidence="2" id="KW-1185">Reference proteome</keyword>
<dbReference type="EMBL" id="CM051396">
    <property type="protein sequence ID" value="KAJ4722494.1"/>
    <property type="molecule type" value="Genomic_DNA"/>
</dbReference>
<accession>A0ACC1YH80</accession>
<sequence length="169" mass="17421">MAFRSLAMGMILVLVTMFWAGAAAQSSCTTVLISMSPCLNYITGNSSTPSSQCCSQLASVVRSSPQCLCEVLNGGGSSLGIDVNQTQALALPGACKVQTPPISRCNAASPADSPAGPPEIPGTIPETGSKTIPSTEGEPSSDGSFIKLSFPLLVFLLFAASYRSIFTTY</sequence>
<evidence type="ECO:0000313" key="1">
    <source>
        <dbReference type="EMBL" id="KAJ4722494.1"/>
    </source>
</evidence>